<dbReference type="PROSITE" id="PS00463">
    <property type="entry name" value="ZN2_CY6_FUNGAL_1"/>
    <property type="match status" value="1"/>
</dbReference>
<keyword evidence="4" id="KW-0804">Transcription</keyword>
<dbReference type="Proteomes" id="UP001147760">
    <property type="component" value="Unassembled WGS sequence"/>
</dbReference>
<proteinExistence type="predicted"/>
<gene>
    <name evidence="8" type="ORF">N7530_009278</name>
</gene>
<feature type="region of interest" description="Disordered" evidence="6">
    <location>
        <begin position="73"/>
        <end position="107"/>
    </location>
</feature>
<evidence type="ECO:0000313" key="8">
    <source>
        <dbReference type="EMBL" id="KAJ5465491.1"/>
    </source>
</evidence>
<dbReference type="GO" id="GO:0000981">
    <property type="term" value="F:DNA-binding transcription factor activity, RNA polymerase II-specific"/>
    <property type="evidence" value="ECO:0007669"/>
    <property type="project" value="InterPro"/>
</dbReference>
<dbReference type="AlphaFoldDB" id="A0A9X0BI80"/>
<dbReference type="InterPro" id="IPR021858">
    <property type="entry name" value="Fun_TF"/>
</dbReference>
<dbReference type="OrthoDB" id="5319341at2759"/>
<keyword evidence="5" id="KW-0539">Nucleus</keyword>
<feature type="domain" description="Zn(2)-C6 fungal-type" evidence="7">
    <location>
        <begin position="34"/>
        <end position="64"/>
    </location>
</feature>
<dbReference type="EMBL" id="JAPWDO010000006">
    <property type="protein sequence ID" value="KAJ5465491.1"/>
    <property type="molecule type" value="Genomic_DNA"/>
</dbReference>
<dbReference type="CDD" id="cd12148">
    <property type="entry name" value="fungal_TF_MHR"/>
    <property type="match status" value="1"/>
</dbReference>
<feature type="compositionally biased region" description="Basic and acidic residues" evidence="6">
    <location>
        <begin position="89"/>
        <end position="98"/>
    </location>
</feature>
<evidence type="ECO:0000256" key="6">
    <source>
        <dbReference type="SAM" id="MobiDB-lite"/>
    </source>
</evidence>
<dbReference type="PANTHER" id="PTHR37534">
    <property type="entry name" value="TRANSCRIPTIONAL ACTIVATOR PROTEIN UGA3"/>
    <property type="match status" value="1"/>
</dbReference>
<keyword evidence="2" id="KW-0805">Transcription regulation</keyword>
<dbReference type="SUPFAM" id="SSF57701">
    <property type="entry name" value="Zn2/Cys6 DNA-binding domain"/>
    <property type="match status" value="1"/>
</dbReference>
<comment type="caution">
    <text evidence="8">The sequence shown here is derived from an EMBL/GenBank/DDBJ whole genome shotgun (WGS) entry which is preliminary data.</text>
</comment>
<dbReference type="CDD" id="cd00067">
    <property type="entry name" value="GAL4"/>
    <property type="match status" value="1"/>
</dbReference>
<evidence type="ECO:0000256" key="3">
    <source>
        <dbReference type="ARBA" id="ARBA00023125"/>
    </source>
</evidence>
<evidence type="ECO:0000256" key="5">
    <source>
        <dbReference type="ARBA" id="ARBA00023242"/>
    </source>
</evidence>
<dbReference type="InterPro" id="IPR036864">
    <property type="entry name" value="Zn2-C6_fun-type_DNA-bd_sf"/>
</dbReference>
<reference evidence="8" key="2">
    <citation type="journal article" date="2023" name="IMA Fungus">
        <title>Comparative genomic study of the Penicillium genus elucidates a diverse pangenome and 15 lateral gene transfer events.</title>
        <authorList>
            <person name="Petersen C."/>
            <person name="Sorensen T."/>
            <person name="Nielsen M.R."/>
            <person name="Sondergaard T.E."/>
            <person name="Sorensen J.L."/>
            <person name="Fitzpatrick D.A."/>
            <person name="Frisvad J.C."/>
            <person name="Nielsen K.L."/>
        </authorList>
    </citation>
    <scope>NUCLEOTIDE SEQUENCE</scope>
    <source>
        <strain evidence="8">IBT 17660</strain>
    </source>
</reference>
<evidence type="ECO:0000256" key="1">
    <source>
        <dbReference type="ARBA" id="ARBA00004123"/>
    </source>
</evidence>
<keyword evidence="3" id="KW-0238">DNA-binding</keyword>
<comment type="subcellular location">
    <subcellularLocation>
        <location evidence="1">Nucleus</location>
    </subcellularLocation>
</comment>
<accession>A0A9X0BI80</accession>
<reference evidence="8" key="1">
    <citation type="submission" date="2022-12" db="EMBL/GenBank/DDBJ databases">
        <authorList>
            <person name="Petersen C."/>
        </authorList>
    </citation>
    <scope>NUCLEOTIDE SEQUENCE</scope>
    <source>
        <strain evidence="8">IBT 17660</strain>
    </source>
</reference>
<dbReference type="Pfam" id="PF00172">
    <property type="entry name" value="Zn_clus"/>
    <property type="match status" value="1"/>
</dbReference>
<dbReference type="InterPro" id="IPR001138">
    <property type="entry name" value="Zn2Cys6_DnaBD"/>
</dbReference>
<feature type="region of interest" description="Disordered" evidence="6">
    <location>
        <begin position="1"/>
        <end position="24"/>
    </location>
</feature>
<dbReference type="SMART" id="SM00066">
    <property type="entry name" value="GAL4"/>
    <property type="match status" value="1"/>
</dbReference>
<dbReference type="PANTHER" id="PTHR37534:SF3">
    <property type="entry name" value="ZN(II)2CYS6 TRANSCRIPTION FACTOR (EUROFUNG)"/>
    <property type="match status" value="1"/>
</dbReference>
<evidence type="ECO:0000259" key="7">
    <source>
        <dbReference type="PROSITE" id="PS50048"/>
    </source>
</evidence>
<dbReference type="GO" id="GO:0045944">
    <property type="term" value="P:positive regulation of transcription by RNA polymerase II"/>
    <property type="evidence" value="ECO:0007669"/>
    <property type="project" value="TreeGrafter"/>
</dbReference>
<protein>
    <recommendedName>
        <fullName evidence="7">Zn(2)-C6 fungal-type domain-containing protein</fullName>
    </recommendedName>
</protein>
<evidence type="ECO:0000256" key="2">
    <source>
        <dbReference type="ARBA" id="ARBA00023015"/>
    </source>
</evidence>
<dbReference type="Gene3D" id="4.10.240.10">
    <property type="entry name" value="Zn(2)-C6 fungal-type DNA-binding domain"/>
    <property type="match status" value="1"/>
</dbReference>
<feature type="compositionally biased region" description="Basic and acidic residues" evidence="6">
    <location>
        <begin position="213"/>
        <end position="228"/>
    </location>
</feature>
<dbReference type="GO" id="GO:0005634">
    <property type="term" value="C:nucleus"/>
    <property type="evidence" value="ECO:0007669"/>
    <property type="project" value="UniProtKB-SubCell"/>
</dbReference>
<feature type="region of interest" description="Disordered" evidence="6">
    <location>
        <begin position="206"/>
        <end position="228"/>
    </location>
</feature>
<evidence type="ECO:0000256" key="4">
    <source>
        <dbReference type="ARBA" id="ARBA00023163"/>
    </source>
</evidence>
<dbReference type="Pfam" id="PF11951">
    <property type="entry name" value="Fungal_trans_2"/>
    <property type="match status" value="1"/>
</dbReference>
<name>A0A9X0BI80_9EURO</name>
<organism evidence="8 9">
    <name type="scientific">Penicillium desertorum</name>
    <dbReference type="NCBI Taxonomy" id="1303715"/>
    <lineage>
        <taxon>Eukaryota</taxon>
        <taxon>Fungi</taxon>
        <taxon>Dikarya</taxon>
        <taxon>Ascomycota</taxon>
        <taxon>Pezizomycotina</taxon>
        <taxon>Eurotiomycetes</taxon>
        <taxon>Eurotiomycetidae</taxon>
        <taxon>Eurotiales</taxon>
        <taxon>Aspergillaceae</taxon>
        <taxon>Penicillium</taxon>
    </lineage>
</organism>
<dbReference type="GO" id="GO:0008270">
    <property type="term" value="F:zinc ion binding"/>
    <property type="evidence" value="ECO:0007669"/>
    <property type="project" value="InterPro"/>
</dbReference>
<dbReference type="PROSITE" id="PS50048">
    <property type="entry name" value="ZN2_CY6_FUNGAL_2"/>
    <property type="match status" value="1"/>
</dbReference>
<evidence type="ECO:0000313" key="9">
    <source>
        <dbReference type="Proteomes" id="UP001147760"/>
    </source>
</evidence>
<dbReference type="GO" id="GO:0000976">
    <property type="term" value="F:transcription cis-regulatory region binding"/>
    <property type="evidence" value="ECO:0007669"/>
    <property type="project" value="TreeGrafter"/>
</dbReference>
<keyword evidence="9" id="KW-1185">Reference proteome</keyword>
<sequence length="639" mass="71396">MDVTNAKGSEGNATGTRRRRVRLSRARGLRTKTGCLTCRERRVKCDDGKPTCARCSKSNRVCRYAQVGDQGHATGPGADYESLRAQSYSREERSEGSRSGRSGTNTPYFQATCPAPAEAFVPLQNNGSTETPLNDCLDNDQRLSSIDSSFLGSPLSLSQIPLLNISPGEWFDLVARDAINNIQRLNDSSTGDARWKFPEIALSRRQSPAPECPEAHSEQAERHLDPQRLGLERRDDGIESPLLDYHQLPQPWNTTSRIELSPLDLRFFRYFIDIVGPILDLFDPARHFTNVVPHLALRNTGLLKSILAVGAKHMSLGLMHGPGERASGEHATQNANTPASLTAVTDLPSESDPAPVHIATQYYYETLQYLSQTLLYPTYAESREILATATMISMYEMFDADNASTSGDWEQHLRGSFWIQRSQDNDGESVDGLRRAVWWAWLRQDIWAAFQTGRPTLTVWRARKKLEELDSDELATRIVYICCKCVEYAASDGMSANKDPRHRTQQGDRLLRALADWHSVLPASYQPVTVTTDSGSNTVFPSIWIHPPNHAGAMQMYHFARATKQLSESVKVVCGIANACQEHESAVAFVNVQALFGVGQFVRSSEMQRELLRILERMLRISKFPGKGLVAKLQKAWQV</sequence>